<evidence type="ECO:0000313" key="3">
    <source>
        <dbReference type="EMBL" id="MDR6524672.1"/>
    </source>
</evidence>
<dbReference type="Gene3D" id="3.40.50.1820">
    <property type="entry name" value="alpha/beta hydrolase"/>
    <property type="match status" value="1"/>
</dbReference>
<sequence length="242" mass="27517">MNTPILFCIPYAGGSSMSFSNITSLISMEGLEIKCLELPGRGLRHKEPLLSSLDEAVEDLYAHIKDSLVFPQRSILIWGHSMGAILALLVSSKLNKYQFNTVGLLVSGMKAPTHQSSPHTLSEKAKNKLLSDLLPIKYEQNKEAPLFQKIYKKRMEIMEKDVEILEKYQTDNWSKISVSNTIAVIMGESDELYPTLSYYENWKLHTSGNTEWFPIKGNHFFPMQHPEETARLLTQILTQILN</sequence>
<evidence type="ECO:0000256" key="1">
    <source>
        <dbReference type="ARBA" id="ARBA00007169"/>
    </source>
</evidence>
<dbReference type="PANTHER" id="PTHR11487">
    <property type="entry name" value="THIOESTERASE"/>
    <property type="match status" value="1"/>
</dbReference>
<dbReference type="PANTHER" id="PTHR11487:SF0">
    <property type="entry name" value="S-ACYL FATTY ACID SYNTHASE THIOESTERASE, MEDIUM CHAIN"/>
    <property type="match status" value="1"/>
</dbReference>
<evidence type="ECO:0000259" key="2">
    <source>
        <dbReference type="Pfam" id="PF00975"/>
    </source>
</evidence>
<comment type="caution">
    <text evidence="3">The sequence shown here is derived from an EMBL/GenBank/DDBJ whole genome shotgun (WGS) entry which is preliminary data.</text>
</comment>
<dbReference type="GO" id="GO:0008610">
    <property type="term" value="P:lipid biosynthetic process"/>
    <property type="evidence" value="ECO:0007669"/>
    <property type="project" value="TreeGrafter"/>
</dbReference>
<name>A0AAE4C1H4_9FLAO</name>
<dbReference type="Pfam" id="PF00975">
    <property type="entry name" value="Thioesterase"/>
    <property type="match status" value="1"/>
</dbReference>
<dbReference type="InterPro" id="IPR001031">
    <property type="entry name" value="Thioesterase"/>
</dbReference>
<dbReference type="EMBL" id="JAVDQY010000001">
    <property type="protein sequence ID" value="MDR6524672.1"/>
    <property type="molecule type" value="Genomic_DNA"/>
</dbReference>
<reference evidence="3" key="1">
    <citation type="submission" date="2023-07" db="EMBL/GenBank/DDBJ databases">
        <title>Sorghum-associated microbial communities from plants grown in Nebraska, USA.</title>
        <authorList>
            <person name="Schachtman D."/>
        </authorList>
    </citation>
    <scope>NUCLEOTIDE SEQUENCE</scope>
    <source>
        <strain evidence="3">DS2360</strain>
    </source>
</reference>
<dbReference type="AlphaFoldDB" id="A0AAE4C1H4"/>
<dbReference type="SUPFAM" id="SSF53474">
    <property type="entry name" value="alpha/beta-Hydrolases"/>
    <property type="match status" value="1"/>
</dbReference>
<protein>
    <submittedName>
        <fullName evidence="3">Surfactin synthase thioesterase subunit</fullName>
    </submittedName>
</protein>
<evidence type="ECO:0000313" key="4">
    <source>
        <dbReference type="Proteomes" id="UP001184861"/>
    </source>
</evidence>
<proteinExistence type="inferred from homology"/>
<comment type="similarity">
    <text evidence="1">Belongs to the thioesterase family.</text>
</comment>
<dbReference type="InterPro" id="IPR029058">
    <property type="entry name" value="AB_hydrolase_fold"/>
</dbReference>
<dbReference type="Proteomes" id="UP001184861">
    <property type="component" value="Unassembled WGS sequence"/>
</dbReference>
<dbReference type="InterPro" id="IPR012223">
    <property type="entry name" value="TEII"/>
</dbReference>
<dbReference type="RefSeq" id="WP_309944020.1">
    <property type="nucleotide sequence ID" value="NZ_JAVDQY010000001.1"/>
</dbReference>
<organism evidence="3 4">
    <name type="scientific">Chryseobacterium rhizosphaerae</name>
    <dbReference type="NCBI Taxonomy" id="395937"/>
    <lineage>
        <taxon>Bacteria</taxon>
        <taxon>Pseudomonadati</taxon>
        <taxon>Bacteroidota</taxon>
        <taxon>Flavobacteriia</taxon>
        <taxon>Flavobacteriales</taxon>
        <taxon>Weeksellaceae</taxon>
        <taxon>Chryseobacterium group</taxon>
        <taxon>Chryseobacterium</taxon>
    </lineage>
</organism>
<gene>
    <name evidence="3" type="ORF">J2787_000042</name>
</gene>
<accession>A0AAE4C1H4</accession>
<feature type="domain" description="Thioesterase" evidence="2">
    <location>
        <begin position="5"/>
        <end position="235"/>
    </location>
</feature>